<evidence type="ECO:0000256" key="5">
    <source>
        <dbReference type="ARBA" id="ARBA00022917"/>
    </source>
</evidence>
<evidence type="ECO:0000256" key="8">
    <source>
        <dbReference type="SAM" id="MobiDB-lite"/>
    </source>
</evidence>
<keyword evidence="2" id="KW-0963">Cytoplasm</keyword>
<dbReference type="GO" id="GO:0005737">
    <property type="term" value="C:cytoplasm"/>
    <property type="evidence" value="ECO:0007669"/>
    <property type="project" value="UniProtKB-SubCell"/>
</dbReference>
<dbReference type="GO" id="GO:0000049">
    <property type="term" value="F:tRNA binding"/>
    <property type="evidence" value="ECO:0007669"/>
    <property type="project" value="UniProtKB-UniRule"/>
</dbReference>
<dbReference type="Gene3D" id="2.40.50.140">
    <property type="entry name" value="Nucleic acid-binding proteins"/>
    <property type="match status" value="1"/>
</dbReference>
<evidence type="ECO:0000313" key="10">
    <source>
        <dbReference type="EMBL" id="JAN62314.1"/>
    </source>
</evidence>
<protein>
    <submittedName>
        <fullName evidence="10 11">Aminoacyl tRNA synthase complex-interacting multifunctional protein</fullName>
    </submittedName>
</protein>
<dbReference type="PANTHER" id="PTHR11586">
    <property type="entry name" value="TRNA-AMINOACYLATION COFACTOR ARC1 FAMILY MEMBER"/>
    <property type="match status" value="1"/>
</dbReference>
<keyword evidence="12" id="KW-1185">Reference proteome</keyword>
<dbReference type="PANTHER" id="PTHR11586:SF33">
    <property type="entry name" value="AMINOACYL TRNA SYNTHASE COMPLEX-INTERACTING MULTIFUNCTIONAL PROTEIN 1"/>
    <property type="match status" value="1"/>
</dbReference>
<evidence type="ECO:0000259" key="9">
    <source>
        <dbReference type="PROSITE" id="PS50886"/>
    </source>
</evidence>
<dbReference type="AlphaFoldDB" id="A0A0P6IBR2"/>
<evidence type="ECO:0000256" key="3">
    <source>
        <dbReference type="ARBA" id="ARBA00022555"/>
    </source>
</evidence>
<dbReference type="EMBL" id="LRGB01007286">
    <property type="protein sequence ID" value="KZS01238.1"/>
    <property type="molecule type" value="Genomic_DNA"/>
</dbReference>
<keyword evidence="4 6" id="KW-0694">RNA-binding</keyword>
<accession>A0A0P6IBR2</accession>
<evidence type="ECO:0000313" key="11">
    <source>
        <dbReference type="EMBL" id="KZS01238.1"/>
    </source>
</evidence>
<reference evidence="11 12" key="2">
    <citation type="submission" date="2016-03" db="EMBL/GenBank/DDBJ databases">
        <title>EvidentialGene: Evidence-directed Construction of Genes on Genomes.</title>
        <authorList>
            <person name="Gilbert D.G."/>
            <person name="Choi J.-H."/>
            <person name="Mockaitis K."/>
            <person name="Colbourne J."/>
            <person name="Pfrender M."/>
        </authorList>
    </citation>
    <scope>NUCLEOTIDE SEQUENCE [LARGE SCALE GENOMIC DNA]</scope>
    <source>
        <strain evidence="11 12">Xinb3</strain>
        <tissue evidence="11">Complete organism</tissue>
    </source>
</reference>
<evidence type="ECO:0000256" key="7">
    <source>
        <dbReference type="SAM" id="Coils"/>
    </source>
</evidence>
<dbReference type="GO" id="GO:0006412">
    <property type="term" value="P:translation"/>
    <property type="evidence" value="ECO:0007669"/>
    <property type="project" value="UniProtKB-KW"/>
</dbReference>
<name>A0A0P6IBR2_9CRUS</name>
<dbReference type="Proteomes" id="UP000076858">
    <property type="component" value="Unassembled WGS sequence"/>
</dbReference>
<keyword evidence="3 6" id="KW-0820">tRNA-binding</keyword>
<dbReference type="OrthoDB" id="197206at2759"/>
<organism evidence="10">
    <name type="scientific">Daphnia magna</name>
    <dbReference type="NCBI Taxonomy" id="35525"/>
    <lineage>
        <taxon>Eukaryota</taxon>
        <taxon>Metazoa</taxon>
        <taxon>Ecdysozoa</taxon>
        <taxon>Arthropoda</taxon>
        <taxon>Crustacea</taxon>
        <taxon>Branchiopoda</taxon>
        <taxon>Diplostraca</taxon>
        <taxon>Cladocera</taxon>
        <taxon>Anomopoda</taxon>
        <taxon>Daphniidae</taxon>
        <taxon>Daphnia</taxon>
    </lineage>
</organism>
<feature type="region of interest" description="Disordered" evidence="8">
    <location>
        <begin position="121"/>
        <end position="143"/>
    </location>
</feature>
<dbReference type="CDD" id="cd02799">
    <property type="entry name" value="tRNA_bind_EMAP-II_like"/>
    <property type="match status" value="1"/>
</dbReference>
<comment type="subcellular location">
    <subcellularLocation>
        <location evidence="1">Cytoplasm</location>
    </subcellularLocation>
</comment>
<evidence type="ECO:0000256" key="4">
    <source>
        <dbReference type="ARBA" id="ARBA00022884"/>
    </source>
</evidence>
<keyword evidence="7" id="KW-0175">Coiled coil</keyword>
<evidence type="ECO:0000256" key="2">
    <source>
        <dbReference type="ARBA" id="ARBA00022490"/>
    </source>
</evidence>
<gene>
    <name evidence="11" type="ORF">APZ42_002158</name>
</gene>
<keyword evidence="5" id="KW-0648">Protein biosynthesis</keyword>
<evidence type="ECO:0000256" key="6">
    <source>
        <dbReference type="PROSITE-ProRule" id="PRU00209"/>
    </source>
</evidence>
<evidence type="ECO:0000313" key="12">
    <source>
        <dbReference type="Proteomes" id="UP000076858"/>
    </source>
</evidence>
<evidence type="ECO:0000256" key="1">
    <source>
        <dbReference type="ARBA" id="ARBA00004496"/>
    </source>
</evidence>
<feature type="coiled-coil region" evidence="7">
    <location>
        <begin position="39"/>
        <end position="95"/>
    </location>
</feature>
<proteinExistence type="predicted"/>
<dbReference type="PROSITE" id="PS50886">
    <property type="entry name" value="TRBD"/>
    <property type="match status" value="1"/>
</dbReference>
<dbReference type="InterPro" id="IPR002547">
    <property type="entry name" value="tRNA-bd_dom"/>
</dbReference>
<dbReference type="Pfam" id="PF01588">
    <property type="entry name" value="tRNA_bind"/>
    <property type="match status" value="1"/>
</dbReference>
<feature type="domain" description="TRNA-binding" evidence="9">
    <location>
        <begin position="163"/>
        <end position="264"/>
    </location>
</feature>
<dbReference type="InterPro" id="IPR012340">
    <property type="entry name" value="NA-bd_OB-fold"/>
</dbReference>
<dbReference type="InterPro" id="IPR051270">
    <property type="entry name" value="Tyrosine-tRNA_ligase_regulator"/>
</dbReference>
<dbReference type="FunFam" id="2.40.50.140:FF:000047">
    <property type="entry name" value="tyrosine--tRNA ligase, cytoplasmic isoform X2"/>
    <property type="match status" value="1"/>
</dbReference>
<dbReference type="EMBL" id="GDIQ01032423">
    <property type="protein sequence ID" value="JAN62314.1"/>
    <property type="molecule type" value="Transcribed_RNA"/>
</dbReference>
<dbReference type="SUPFAM" id="SSF50249">
    <property type="entry name" value="Nucleic acid-binding proteins"/>
    <property type="match status" value="1"/>
</dbReference>
<dbReference type="STRING" id="35525.A0A0P6IBR2"/>
<sequence length="324" mass="35474">MIISSRRRRSQSTSKIRSKSRITSILKLHKIMSSAARILLQLEQKATAAESLILTLKNELLQLERTQNSAAPTLLSTLKQENENLKKEVEIWKQKLIQAGISQGVRNFSTSAASQPIVQETAEKSKEKVVPTPEVKKTKDLKKGDTAESGEVSKVKVDDGPIDIGRIDLRIGKIVAVKKHPDADSLYVEEVDLGEEKTRTIVSGLVKHVSIEEMQNRIAIFMCNLKPAKMRGITSEGMLMCASTSDKVEILLPPNGAVPGDLVEADGYVRCPDPVLNPKKKIWETVAPDLKTNAEKIATFKGAVLSIPNKGPISAATLANVQIK</sequence>
<reference evidence="10" key="1">
    <citation type="submission" date="2015-10" db="EMBL/GenBank/DDBJ databases">
        <title>EvidentialGene: Evidence-directed Construction of Complete mRNA Transcriptomes without Genomes.</title>
        <authorList>
            <person name="Gilbert D.G."/>
        </authorList>
    </citation>
    <scope>NUCLEOTIDE SEQUENCE</scope>
</reference>